<dbReference type="Gene3D" id="2.60.9.10">
    <property type="entry name" value="Neurohypophysial hormone domain"/>
    <property type="match status" value="1"/>
</dbReference>
<evidence type="ECO:0000256" key="1">
    <source>
        <dbReference type="ARBA" id="ARBA00007369"/>
    </source>
</evidence>
<dbReference type="InterPro" id="IPR000981">
    <property type="entry name" value="Neurhyp_horm"/>
</dbReference>
<proteinExistence type="inferred from homology"/>
<reference evidence="4 5" key="1">
    <citation type="submission" date="2020-06" db="EMBL/GenBank/DDBJ databases">
        <authorList>
            <person name="Li R."/>
            <person name="Bekaert M."/>
        </authorList>
    </citation>
    <scope>NUCLEOTIDE SEQUENCE [LARGE SCALE GENOMIC DNA]</scope>
    <source>
        <strain evidence="5">wild</strain>
    </source>
</reference>
<dbReference type="GO" id="GO:0005615">
    <property type="term" value="C:extracellular space"/>
    <property type="evidence" value="ECO:0007669"/>
    <property type="project" value="TreeGrafter"/>
</dbReference>
<dbReference type="PANTHER" id="PTHR11681:SF5">
    <property type="entry name" value="ISOTOCIN"/>
    <property type="match status" value="1"/>
</dbReference>
<dbReference type="SMART" id="SM00003">
    <property type="entry name" value="NH"/>
    <property type="match status" value="1"/>
</dbReference>
<evidence type="ECO:0000313" key="5">
    <source>
        <dbReference type="Proteomes" id="UP000507470"/>
    </source>
</evidence>
<sequence>MGDMQGNGQMVSELEDSRLYSSRPVSCSDGWYAAPKLKKETNSCFIRNCPPGGKRSMDTLTRVSRQCMSCGPDLSGQCVGPDICCGPFGCYLGTLESSICQKENESTHPCEVQGDPCGSRGQGNCVNDGICCDSGACSYNAKCKTNNMKDNQAILNVLNELLQSRDLTDK</sequence>
<dbReference type="Proteomes" id="UP000507470">
    <property type="component" value="Unassembled WGS sequence"/>
</dbReference>
<keyword evidence="3" id="KW-1015">Disulfide bond</keyword>
<gene>
    <name evidence="4" type="ORF">MCOR_45103</name>
</gene>
<dbReference type="SUPFAM" id="SSF49606">
    <property type="entry name" value="Neurophysin II"/>
    <property type="match status" value="1"/>
</dbReference>
<evidence type="ECO:0000256" key="2">
    <source>
        <dbReference type="ARBA" id="ARBA00022729"/>
    </source>
</evidence>
<dbReference type="PROSITE" id="PS00264">
    <property type="entry name" value="NEUROHYPOPHYS_HORM"/>
    <property type="match status" value="1"/>
</dbReference>
<evidence type="ECO:0000256" key="3">
    <source>
        <dbReference type="ARBA" id="ARBA00023157"/>
    </source>
</evidence>
<dbReference type="PRINTS" id="PR00831">
    <property type="entry name" value="NEUROPHYSIN"/>
</dbReference>
<accession>A0A6J8DXR8</accession>
<dbReference type="GO" id="GO:0030141">
    <property type="term" value="C:secretory granule"/>
    <property type="evidence" value="ECO:0007669"/>
    <property type="project" value="TreeGrafter"/>
</dbReference>
<dbReference type="OrthoDB" id="10056056at2759"/>
<dbReference type="InterPro" id="IPR022423">
    <property type="entry name" value="Neurohypophysial_hormone_CS"/>
</dbReference>
<evidence type="ECO:0000313" key="4">
    <source>
        <dbReference type="EMBL" id="CAC5412084.1"/>
    </source>
</evidence>
<name>A0A6J8DXR8_MYTCO</name>
<keyword evidence="2" id="KW-0732">Signal</keyword>
<comment type="similarity">
    <text evidence="1">Belongs to the vasopressin/oxytocin family.</text>
</comment>
<keyword evidence="5" id="KW-1185">Reference proteome</keyword>
<dbReference type="EMBL" id="CACVKT020007972">
    <property type="protein sequence ID" value="CAC5412084.1"/>
    <property type="molecule type" value="Genomic_DNA"/>
</dbReference>
<dbReference type="InterPro" id="IPR036387">
    <property type="entry name" value="Neurhyp_horm_dom_sf"/>
</dbReference>
<protein>
    <submittedName>
        <fullName evidence="4">AVP</fullName>
    </submittedName>
</protein>
<dbReference type="GO" id="GO:0005185">
    <property type="term" value="F:neurohypophyseal hormone activity"/>
    <property type="evidence" value="ECO:0007669"/>
    <property type="project" value="InterPro"/>
</dbReference>
<dbReference type="Pfam" id="PF00184">
    <property type="entry name" value="Hormone_5"/>
    <property type="match status" value="1"/>
</dbReference>
<dbReference type="PANTHER" id="PTHR11681">
    <property type="entry name" value="NEUROPHYSIN"/>
    <property type="match status" value="1"/>
</dbReference>
<dbReference type="AlphaFoldDB" id="A0A6J8DXR8"/>
<organism evidence="4 5">
    <name type="scientific">Mytilus coruscus</name>
    <name type="common">Sea mussel</name>
    <dbReference type="NCBI Taxonomy" id="42192"/>
    <lineage>
        <taxon>Eukaryota</taxon>
        <taxon>Metazoa</taxon>
        <taxon>Spiralia</taxon>
        <taxon>Lophotrochozoa</taxon>
        <taxon>Mollusca</taxon>
        <taxon>Bivalvia</taxon>
        <taxon>Autobranchia</taxon>
        <taxon>Pteriomorphia</taxon>
        <taxon>Mytilida</taxon>
        <taxon>Mytiloidea</taxon>
        <taxon>Mytilidae</taxon>
        <taxon>Mytilinae</taxon>
        <taxon>Mytilus</taxon>
    </lineage>
</organism>